<evidence type="ECO:0000313" key="1">
    <source>
        <dbReference type="EMBL" id="KAI9399709.1"/>
    </source>
</evidence>
<dbReference type="EMBL" id="CM009291">
    <property type="protein sequence ID" value="KAI9399709.1"/>
    <property type="molecule type" value="Genomic_DNA"/>
</dbReference>
<gene>
    <name evidence="1" type="ORF">POPTR_002G136800v4</name>
</gene>
<proteinExistence type="predicted"/>
<comment type="caution">
    <text evidence="1">The sequence shown here is derived from an EMBL/GenBank/DDBJ whole genome shotgun (WGS) entry which is preliminary data.</text>
</comment>
<reference evidence="1 2" key="1">
    <citation type="journal article" date="2006" name="Science">
        <title>The genome of black cottonwood, Populus trichocarpa (Torr. &amp; Gray).</title>
        <authorList>
            <person name="Tuskan G.A."/>
            <person name="Difazio S."/>
            <person name="Jansson S."/>
            <person name="Bohlmann J."/>
            <person name="Grigoriev I."/>
            <person name="Hellsten U."/>
            <person name="Putnam N."/>
            <person name="Ralph S."/>
            <person name="Rombauts S."/>
            <person name="Salamov A."/>
            <person name="Schein J."/>
            <person name="Sterck L."/>
            <person name="Aerts A."/>
            <person name="Bhalerao R.R."/>
            <person name="Bhalerao R.P."/>
            <person name="Blaudez D."/>
            <person name="Boerjan W."/>
            <person name="Brun A."/>
            <person name="Brunner A."/>
            <person name="Busov V."/>
            <person name="Campbell M."/>
            <person name="Carlson J."/>
            <person name="Chalot M."/>
            <person name="Chapman J."/>
            <person name="Chen G.L."/>
            <person name="Cooper D."/>
            <person name="Coutinho P.M."/>
            <person name="Couturier J."/>
            <person name="Covert S."/>
            <person name="Cronk Q."/>
            <person name="Cunningham R."/>
            <person name="Davis J."/>
            <person name="Degroeve S."/>
            <person name="Dejardin A."/>
            <person name="Depamphilis C."/>
            <person name="Detter J."/>
            <person name="Dirks B."/>
            <person name="Dubchak I."/>
            <person name="Duplessis S."/>
            <person name="Ehlting J."/>
            <person name="Ellis B."/>
            <person name="Gendler K."/>
            <person name="Goodstein D."/>
            <person name="Gribskov M."/>
            <person name="Grimwood J."/>
            <person name="Groover A."/>
            <person name="Gunter L."/>
            <person name="Hamberger B."/>
            <person name="Heinze B."/>
            <person name="Helariutta Y."/>
            <person name="Henrissat B."/>
            <person name="Holligan D."/>
            <person name="Holt R."/>
            <person name="Huang W."/>
            <person name="Islam-Faridi N."/>
            <person name="Jones S."/>
            <person name="Jones-Rhoades M."/>
            <person name="Jorgensen R."/>
            <person name="Joshi C."/>
            <person name="Kangasjarvi J."/>
            <person name="Karlsson J."/>
            <person name="Kelleher C."/>
            <person name="Kirkpatrick R."/>
            <person name="Kirst M."/>
            <person name="Kohler A."/>
            <person name="Kalluri U."/>
            <person name="Larimer F."/>
            <person name="Leebens-Mack J."/>
            <person name="Leple J.C."/>
            <person name="Locascio P."/>
            <person name="Lou Y."/>
            <person name="Lucas S."/>
            <person name="Martin F."/>
            <person name="Montanini B."/>
            <person name="Napoli C."/>
            <person name="Nelson D.R."/>
            <person name="Nelson C."/>
            <person name="Nieminen K."/>
            <person name="Nilsson O."/>
            <person name="Pereda V."/>
            <person name="Peter G."/>
            <person name="Philippe R."/>
            <person name="Pilate G."/>
            <person name="Poliakov A."/>
            <person name="Razumovskaya J."/>
            <person name="Richardson P."/>
            <person name="Rinaldi C."/>
            <person name="Ritland K."/>
            <person name="Rouze P."/>
            <person name="Ryaboy D."/>
            <person name="Schmutz J."/>
            <person name="Schrader J."/>
            <person name="Segerman B."/>
            <person name="Shin H."/>
            <person name="Siddiqui A."/>
            <person name="Sterky F."/>
            <person name="Terry A."/>
            <person name="Tsai C.J."/>
            <person name="Uberbacher E."/>
            <person name="Unneberg P."/>
            <person name="Vahala J."/>
            <person name="Wall K."/>
            <person name="Wessler S."/>
            <person name="Yang G."/>
            <person name="Yin T."/>
            <person name="Douglas C."/>
            <person name="Marra M."/>
            <person name="Sandberg G."/>
            <person name="Van de Peer Y."/>
            <person name="Rokhsar D."/>
        </authorList>
    </citation>
    <scope>NUCLEOTIDE SEQUENCE [LARGE SCALE GENOMIC DNA]</scope>
    <source>
        <strain evidence="2">cv. Nisqually</strain>
    </source>
</reference>
<evidence type="ECO:0000313" key="2">
    <source>
        <dbReference type="Proteomes" id="UP000006729"/>
    </source>
</evidence>
<name>A0ACC0TEG6_POPTR</name>
<keyword evidence="2" id="KW-1185">Reference proteome</keyword>
<sequence>MRPGGKRKIIIPQELGPPVGPSTFFSSKQFEVFDVELLNFKDCQRKTTGFYSDVVCD</sequence>
<protein>
    <submittedName>
        <fullName evidence="1">Uncharacterized protein</fullName>
    </submittedName>
</protein>
<organism evidence="1 2">
    <name type="scientific">Populus trichocarpa</name>
    <name type="common">Western balsam poplar</name>
    <name type="synonym">Populus balsamifera subsp. trichocarpa</name>
    <dbReference type="NCBI Taxonomy" id="3694"/>
    <lineage>
        <taxon>Eukaryota</taxon>
        <taxon>Viridiplantae</taxon>
        <taxon>Streptophyta</taxon>
        <taxon>Embryophyta</taxon>
        <taxon>Tracheophyta</taxon>
        <taxon>Spermatophyta</taxon>
        <taxon>Magnoliopsida</taxon>
        <taxon>eudicotyledons</taxon>
        <taxon>Gunneridae</taxon>
        <taxon>Pentapetalae</taxon>
        <taxon>rosids</taxon>
        <taxon>fabids</taxon>
        <taxon>Malpighiales</taxon>
        <taxon>Salicaceae</taxon>
        <taxon>Saliceae</taxon>
        <taxon>Populus</taxon>
    </lineage>
</organism>
<accession>A0ACC0TEG6</accession>
<dbReference type="Proteomes" id="UP000006729">
    <property type="component" value="Chromosome 2"/>
</dbReference>